<proteinExistence type="predicted"/>
<dbReference type="InterPro" id="IPR021284">
    <property type="entry name" value="DUF2750"/>
</dbReference>
<accession>A0A9X1B957</accession>
<organism evidence="1 2">
    <name type="scientific">Thiocapsa imhoffii</name>
    <dbReference type="NCBI Taxonomy" id="382777"/>
    <lineage>
        <taxon>Bacteria</taxon>
        <taxon>Pseudomonadati</taxon>
        <taxon>Pseudomonadota</taxon>
        <taxon>Gammaproteobacteria</taxon>
        <taxon>Chromatiales</taxon>
        <taxon>Chromatiaceae</taxon>
        <taxon>Thiocapsa</taxon>
    </lineage>
</organism>
<dbReference type="RefSeq" id="WP_200387532.1">
    <property type="nucleotide sequence ID" value="NZ_NRSD01000007.1"/>
</dbReference>
<reference evidence="1 2" key="1">
    <citation type="journal article" date="2020" name="Microorganisms">
        <title>Osmotic Adaptation and Compatible Solute Biosynthesis of Phototrophic Bacteria as Revealed from Genome Analyses.</title>
        <authorList>
            <person name="Imhoff J.F."/>
            <person name="Rahn T."/>
            <person name="Kunzel S."/>
            <person name="Keller A."/>
            <person name="Neulinger S.C."/>
        </authorList>
    </citation>
    <scope>NUCLEOTIDE SEQUENCE [LARGE SCALE GENOMIC DNA]</scope>
    <source>
        <strain evidence="1 2">DSM 21303</strain>
    </source>
</reference>
<keyword evidence="2" id="KW-1185">Reference proteome</keyword>
<dbReference type="Proteomes" id="UP001138802">
    <property type="component" value="Unassembled WGS sequence"/>
</dbReference>
<dbReference type="EMBL" id="NRSD01000007">
    <property type="protein sequence ID" value="MBK1644720.1"/>
    <property type="molecule type" value="Genomic_DNA"/>
</dbReference>
<name>A0A9X1B957_9GAMM</name>
<evidence type="ECO:0000313" key="2">
    <source>
        <dbReference type="Proteomes" id="UP001138802"/>
    </source>
</evidence>
<sequence>MTDSTSDGDRLELLELPAEERYVEFLSWAMRTGCVWALRGRGGFISLSDDEGHVCFPFWPDAATARASATGDWSDCQPESVSLDALISRWLPGMSKDGRLVAVCPTPDGSSVVIDPAWLLRDLLEDDAESRDGFTP</sequence>
<gene>
    <name evidence="1" type="ORF">CKO25_08680</name>
</gene>
<protein>
    <recommendedName>
        <fullName evidence="3">DUF2750 domain-containing protein</fullName>
    </recommendedName>
</protein>
<dbReference type="AlphaFoldDB" id="A0A9X1B957"/>
<evidence type="ECO:0008006" key="3">
    <source>
        <dbReference type="Google" id="ProtNLM"/>
    </source>
</evidence>
<dbReference type="Pfam" id="PF11042">
    <property type="entry name" value="DUF2750"/>
    <property type="match status" value="1"/>
</dbReference>
<comment type="caution">
    <text evidence="1">The sequence shown here is derived from an EMBL/GenBank/DDBJ whole genome shotgun (WGS) entry which is preliminary data.</text>
</comment>
<evidence type="ECO:0000313" key="1">
    <source>
        <dbReference type="EMBL" id="MBK1644720.1"/>
    </source>
</evidence>